<sequence>MKIVAVDIGGTSIKICLSDEHGNISSFKEIDAEAKKGGPYLIENLIQVIAESYKGFDGIAISTAGQVDSEEGSIIYANDNIPNYSGMNIKGIFEAKFDVPVKVENDVNAAAIGEKHFGAGKEFNDFLCLTYGTGIGGAIVINSTIYKGLNGVAAEFGHLILHPEGEKCNCGHQGCYEMYGSTRALVKNAMELDSKYANGRKIFEGLEQGDTKLEKVLNDWVDEVAYGLVSLIHIFNPPAIIIGGGVMEQERLLVLITNKVKKLMISSFSNVKIVRATLGNKAGLLGAVSLHFSRND</sequence>
<protein>
    <submittedName>
        <fullName evidence="2">ROK family protein</fullName>
    </submittedName>
</protein>
<comment type="caution">
    <text evidence="2">The sequence shown here is derived from an EMBL/GenBank/DDBJ whole genome shotgun (WGS) entry which is preliminary data.</text>
</comment>
<comment type="similarity">
    <text evidence="1">Belongs to the ROK (NagC/XylR) family.</text>
</comment>
<dbReference type="PANTHER" id="PTHR18964">
    <property type="entry name" value="ROK (REPRESSOR, ORF, KINASE) FAMILY"/>
    <property type="match status" value="1"/>
</dbReference>
<dbReference type="InterPro" id="IPR000600">
    <property type="entry name" value="ROK"/>
</dbReference>
<proteinExistence type="inferred from homology"/>
<evidence type="ECO:0000313" key="3">
    <source>
        <dbReference type="Proteomes" id="UP000318937"/>
    </source>
</evidence>
<accession>A0A544TDM5</accession>
<dbReference type="SUPFAM" id="SSF53067">
    <property type="entry name" value="Actin-like ATPase domain"/>
    <property type="match status" value="1"/>
</dbReference>
<dbReference type="InterPro" id="IPR043129">
    <property type="entry name" value="ATPase_NBD"/>
</dbReference>
<dbReference type="Pfam" id="PF00480">
    <property type="entry name" value="ROK"/>
    <property type="match status" value="1"/>
</dbReference>
<dbReference type="CDD" id="cd24068">
    <property type="entry name" value="ASKHA_NBD_ROK_FnNanK-like"/>
    <property type="match status" value="1"/>
</dbReference>
<evidence type="ECO:0000256" key="1">
    <source>
        <dbReference type="ARBA" id="ARBA00006479"/>
    </source>
</evidence>
<gene>
    <name evidence="2" type="ORF">FG383_08110</name>
</gene>
<dbReference type="PANTHER" id="PTHR18964:SF165">
    <property type="entry name" value="BETA-GLUCOSIDE KINASE"/>
    <property type="match status" value="1"/>
</dbReference>
<dbReference type="OrthoDB" id="9795247at2"/>
<dbReference type="Proteomes" id="UP000318937">
    <property type="component" value="Unassembled WGS sequence"/>
</dbReference>
<dbReference type="AlphaFoldDB" id="A0A544TDM5"/>
<name>A0A544TDM5_9BACI</name>
<organism evidence="2 3">
    <name type="scientific">Psychrobacillus soli</name>
    <dbReference type="NCBI Taxonomy" id="1543965"/>
    <lineage>
        <taxon>Bacteria</taxon>
        <taxon>Bacillati</taxon>
        <taxon>Bacillota</taxon>
        <taxon>Bacilli</taxon>
        <taxon>Bacillales</taxon>
        <taxon>Bacillaceae</taxon>
        <taxon>Psychrobacillus</taxon>
    </lineage>
</organism>
<keyword evidence="3" id="KW-1185">Reference proteome</keyword>
<reference evidence="2 3" key="1">
    <citation type="submission" date="2019-05" db="EMBL/GenBank/DDBJ databases">
        <title>Psychrobacillus vulpis sp. nov., a new species isolated from feces of a red fox that inhabits in The Tablas de Daimiel Natural Park, Albacete, Spain.</title>
        <authorList>
            <person name="Rodriguez M."/>
            <person name="Reina J.C."/>
            <person name="Bejar V."/>
            <person name="Llamas I."/>
        </authorList>
    </citation>
    <scope>NUCLEOTIDE SEQUENCE [LARGE SCALE GENOMIC DNA]</scope>
    <source>
        <strain evidence="2 3">NHI-2</strain>
    </source>
</reference>
<evidence type="ECO:0000313" key="2">
    <source>
        <dbReference type="EMBL" id="TQR15560.1"/>
    </source>
</evidence>
<dbReference type="EMBL" id="VDGG01000014">
    <property type="protein sequence ID" value="TQR15560.1"/>
    <property type="molecule type" value="Genomic_DNA"/>
</dbReference>
<dbReference type="RefSeq" id="WP_142606738.1">
    <property type="nucleotide sequence ID" value="NZ_VDGG01000014.1"/>
</dbReference>
<dbReference type="Gene3D" id="3.30.420.40">
    <property type="match status" value="2"/>
</dbReference>